<accession>A0ABQ2PFJ1</accession>
<evidence type="ECO:0000313" key="1">
    <source>
        <dbReference type="EMBL" id="GGP23969.1"/>
    </source>
</evidence>
<name>A0ABQ2PFJ1_9NEIS</name>
<dbReference type="Proteomes" id="UP000637267">
    <property type="component" value="Unassembled WGS sequence"/>
</dbReference>
<evidence type="ECO:0008006" key="3">
    <source>
        <dbReference type="Google" id="ProtNLM"/>
    </source>
</evidence>
<evidence type="ECO:0000313" key="2">
    <source>
        <dbReference type="Proteomes" id="UP000637267"/>
    </source>
</evidence>
<proteinExistence type="predicted"/>
<reference evidence="2" key="1">
    <citation type="journal article" date="2019" name="Int. J. Syst. Evol. Microbiol.">
        <title>The Global Catalogue of Microorganisms (GCM) 10K type strain sequencing project: providing services to taxonomists for standard genome sequencing and annotation.</title>
        <authorList>
            <consortium name="The Broad Institute Genomics Platform"/>
            <consortium name="The Broad Institute Genome Sequencing Center for Infectious Disease"/>
            <person name="Wu L."/>
            <person name="Ma J."/>
        </authorList>
    </citation>
    <scope>NUCLEOTIDE SEQUENCE [LARGE SCALE GENOMIC DNA]</scope>
    <source>
        <strain evidence="2">CGMCC 1.8859</strain>
    </source>
</reference>
<dbReference type="EMBL" id="BMLX01000008">
    <property type="protein sequence ID" value="GGP23969.1"/>
    <property type="molecule type" value="Genomic_DNA"/>
</dbReference>
<keyword evidence="2" id="KW-1185">Reference proteome</keyword>
<gene>
    <name evidence="1" type="ORF">GCM10010970_39690</name>
</gene>
<comment type="caution">
    <text evidence="1">The sequence shown here is derived from an EMBL/GenBank/DDBJ whole genome shotgun (WGS) entry which is preliminary data.</text>
</comment>
<sequence length="143" mass="16006">MEQATMTDVHETLRQMRDHAEVTVLAQGGWLTADQMSGLARELCAEELKSWNAEGRIFTIERDGEIFYPSFALDPQNHYHPYPVLAALIKLYSGAGRSRWDLAFWLTSVNGYLRGLAPRALINGEEEVLLSAARHGLAPIEHG</sequence>
<organism evidence="1 2">
    <name type="scientific">Silvimonas iriomotensis</name>
    <dbReference type="NCBI Taxonomy" id="449662"/>
    <lineage>
        <taxon>Bacteria</taxon>
        <taxon>Pseudomonadati</taxon>
        <taxon>Pseudomonadota</taxon>
        <taxon>Betaproteobacteria</taxon>
        <taxon>Neisseriales</taxon>
        <taxon>Chitinibacteraceae</taxon>
        <taxon>Silvimonas</taxon>
    </lineage>
</organism>
<protein>
    <recommendedName>
        <fullName evidence="3">Antitoxin Xre/MbcA/ParS-like toxin-binding domain-containing protein</fullName>
    </recommendedName>
</protein>